<evidence type="ECO:0000256" key="4">
    <source>
        <dbReference type="ARBA" id="ARBA00022801"/>
    </source>
</evidence>
<dbReference type="InterPro" id="IPR000859">
    <property type="entry name" value="CUB_dom"/>
</dbReference>
<keyword evidence="1" id="KW-0245">EGF-like domain</keyword>
<dbReference type="GO" id="GO:0004222">
    <property type="term" value="F:metalloendopeptidase activity"/>
    <property type="evidence" value="ECO:0007669"/>
    <property type="project" value="InterPro"/>
</dbReference>
<dbReference type="Gene3D" id="2.60.120.290">
    <property type="entry name" value="Spermadhesin, CUB domain"/>
    <property type="match status" value="1"/>
</dbReference>
<keyword evidence="6" id="KW-0482">Metalloprotease</keyword>
<evidence type="ECO:0000256" key="3">
    <source>
        <dbReference type="ARBA" id="ARBA00022723"/>
    </source>
</evidence>
<evidence type="ECO:0000259" key="10">
    <source>
        <dbReference type="PROSITE" id="PS51864"/>
    </source>
</evidence>
<proteinExistence type="predicted"/>
<dbReference type="GO" id="GO:0006508">
    <property type="term" value="P:proteolysis"/>
    <property type="evidence" value="ECO:0007669"/>
    <property type="project" value="UniProtKB-KW"/>
</dbReference>
<evidence type="ECO:0000256" key="2">
    <source>
        <dbReference type="ARBA" id="ARBA00022670"/>
    </source>
</evidence>
<keyword evidence="3" id="KW-0479">Metal-binding</keyword>
<name>A0A4V5ZX71_STECR</name>
<dbReference type="Proteomes" id="UP000298663">
    <property type="component" value="Unassembled WGS sequence"/>
</dbReference>
<evidence type="ECO:0000259" key="9">
    <source>
        <dbReference type="PROSITE" id="PS01180"/>
    </source>
</evidence>
<comment type="caution">
    <text evidence="8">Lacks conserved residue(s) required for the propagation of feature annotation.</text>
</comment>
<keyword evidence="5" id="KW-0862">Zinc</keyword>
<dbReference type="PROSITE" id="PS01180">
    <property type="entry name" value="CUB"/>
    <property type="match status" value="1"/>
</dbReference>
<dbReference type="InterPro" id="IPR035914">
    <property type="entry name" value="Sperma_CUB_dom_sf"/>
</dbReference>
<dbReference type="PROSITE" id="PS51864">
    <property type="entry name" value="ASTACIN"/>
    <property type="match status" value="1"/>
</dbReference>
<dbReference type="SMART" id="SM00042">
    <property type="entry name" value="CUB"/>
    <property type="match status" value="1"/>
</dbReference>
<dbReference type="InterPro" id="IPR024079">
    <property type="entry name" value="MetalloPept_cat_dom_sf"/>
</dbReference>
<sequence>MHYGRKTFAKSPLSPTLQPYDQNYNQNLGQRAFIAFTDAKEINEMYCKGICPKKLFCLHGGYTDPKDCTKCRCPDGLGGKLCNEVAPSASNCGQGDLRAANKFVNLAMNGASECNYRITVPEGKKLTLIVDQANFDGGAGKQAACEENFVEIKYGANLEMAGARFCPRSLNGPTEIQSSKSVYVIYKSQKNESEFSLRYKIDA</sequence>
<dbReference type="EMBL" id="AZBU02000014">
    <property type="protein sequence ID" value="TKR57835.1"/>
    <property type="molecule type" value="Genomic_DNA"/>
</dbReference>
<evidence type="ECO:0000256" key="5">
    <source>
        <dbReference type="ARBA" id="ARBA00022833"/>
    </source>
</evidence>
<dbReference type="PANTHER" id="PTHR10127:SF780">
    <property type="entry name" value="METALLOENDOPEPTIDASE"/>
    <property type="match status" value="1"/>
</dbReference>
<evidence type="ECO:0000256" key="8">
    <source>
        <dbReference type="PROSITE-ProRule" id="PRU00059"/>
    </source>
</evidence>
<keyword evidence="2" id="KW-0645">Protease</keyword>
<evidence type="ECO:0000313" key="11">
    <source>
        <dbReference type="EMBL" id="TKR57835.1"/>
    </source>
</evidence>
<evidence type="ECO:0000313" key="12">
    <source>
        <dbReference type="Proteomes" id="UP000298663"/>
    </source>
</evidence>
<evidence type="ECO:0000256" key="1">
    <source>
        <dbReference type="ARBA" id="ARBA00022536"/>
    </source>
</evidence>
<protein>
    <recommendedName>
        <fullName evidence="13">CUB domain-containing protein</fullName>
    </recommendedName>
</protein>
<keyword evidence="12" id="KW-1185">Reference proteome</keyword>
<dbReference type="AlphaFoldDB" id="A0A4V5ZX71"/>
<dbReference type="Pfam" id="PF01400">
    <property type="entry name" value="Astacin"/>
    <property type="match status" value="1"/>
</dbReference>
<dbReference type="Gene3D" id="3.40.390.10">
    <property type="entry name" value="Collagenase (Catalytic Domain)"/>
    <property type="match status" value="1"/>
</dbReference>
<dbReference type="GO" id="GO:0046872">
    <property type="term" value="F:metal ion binding"/>
    <property type="evidence" value="ECO:0007669"/>
    <property type="project" value="UniProtKB-KW"/>
</dbReference>
<feature type="domain" description="Peptidase M12A" evidence="10">
    <location>
        <begin position="1"/>
        <end position="48"/>
    </location>
</feature>
<dbReference type="Pfam" id="PF00431">
    <property type="entry name" value="CUB"/>
    <property type="match status" value="1"/>
</dbReference>
<dbReference type="SUPFAM" id="SSF49854">
    <property type="entry name" value="Spermadhesin, CUB domain"/>
    <property type="match status" value="1"/>
</dbReference>
<dbReference type="InterPro" id="IPR001506">
    <property type="entry name" value="Peptidase_M12A"/>
</dbReference>
<evidence type="ECO:0008006" key="13">
    <source>
        <dbReference type="Google" id="ProtNLM"/>
    </source>
</evidence>
<feature type="domain" description="CUB" evidence="9">
    <location>
        <begin position="82"/>
        <end position="202"/>
    </location>
</feature>
<reference evidence="11 12" key="2">
    <citation type="journal article" date="2019" name="G3 (Bethesda)">
        <title>Hybrid Assembly of the Genome of the Entomopathogenic Nematode Steinernema carpocapsae Identifies the X-Chromosome.</title>
        <authorList>
            <person name="Serra L."/>
            <person name="Macchietto M."/>
            <person name="Macias-Munoz A."/>
            <person name="McGill C.J."/>
            <person name="Rodriguez I.M."/>
            <person name="Rodriguez B."/>
            <person name="Murad R."/>
            <person name="Mortazavi A."/>
        </authorList>
    </citation>
    <scope>NUCLEOTIDE SEQUENCE [LARGE SCALE GENOMIC DNA]</scope>
    <source>
        <strain evidence="11 12">ALL</strain>
    </source>
</reference>
<evidence type="ECO:0000256" key="7">
    <source>
        <dbReference type="ARBA" id="ARBA00023157"/>
    </source>
</evidence>
<gene>
    <name evidence="11" type="ORF">L596_030481</name>
</gene>
<organism evidence="11 12">
    <name type="scientific">Steinernema carpocapsae</name>
    <name type="common">Entomopathogenic nematode</name>
    <dbReference type="NCBI Taxonomy" id="34508"/>
    <lineage>
        <taxon>Eukaryota</taxon>
        <taxon>Metazoa</taxon>
        <taxon>Ecdysozoa</taxon>
        <taxon>Nematoda</taxon>
        <taxon>Chromadorea</taxon>
        <taxon>Rhabditida</taxon>
        <taxon>Tylenchina</taxon>
        <taxon>Panagrolaimomorpha</taxon>
        <taxon>Strongyloidoidea</taxon>
        <taxon>Steinernematidae</taxon>
        <taxon>Steinernema</taxon>
    </lineage>
</organism>
<keyword evidence="4" id="KW-0378">Hydrolase</keyword>
<comment type="caution">
    <text evidence="11">The sequence shown here is derived from an EMBL/GenBank/DDBJ whole genome shotgun (WGS) entry which is preliminary data.</text>
</comment>
<reference evidence="11 12" key="1">
    <citation type="journal article" date="2015" name="Genome Biol.">
        <title>Comparative genomics of Steinernema reveals deeply conserved gene regulatory networks.</title>
        <authorList>
            <person name="Dillman A.R."/>
            <person name="Macchietto M."/>
            <person name="Porter C.F."/>
            <person name="Rogers A."/>
            <person name="Williams B."/>
            <person name="Antoshechkin I."/>
            <person name="Lee M.M."/>
            <person name="Goodwin Z."/>
            <person name="Lu X."/>
            <person name="Lewis E.E."/>
            <person name="Goodrich-Blair H."/>
            <person name="Stock S.P."/>
            <person name="Adams B.J."/>
            <person name="Sternberg P.W."/>
            <person name="Mortazavi A."/>
        </authorList>
    </citation>
    <scope>NUCLEOTIDE SEQUENCE [LARGE SCALE GENOMIC DNA]</scope>
    <source>
        <strain evidence="11 12">ALL</strain>
    </source>
</reference>
<dbReference type="OrthoDB" id="5913174at2759"/>
<dbReference type="STRING" id="34508.A0A4V5ZX71"/>
<dbReference type="PANTHER" id="PTHR10127">
    <property type="entry name" value="DISCOIDIN, CUB, EGF, LAMININ , AND ZINC METALLOPROTEASE DOMAIN CONTAINING"/>
    <property type="match status" value="1"/>
</dbReference>
<evidence type="ECO:0000256" key="6">
    <source>
        <dbReference type="ARBA" id="ARBA00023049"/>
    </source>
</evidence>
<keyword evidence="7" id="KW-1015">Disulfide bond</keyword>
<accession>A0A4V5ZX71</accession>